<comment type="caution">
    <text evidence="1">The sequence shown here is derived from an EMBL/GenBank/DDBJ whole genome shotgun (WGS) entry which is preliminary data.</text>
</comment>
<accession>A0ACC3SFH5</accession>
<sequence>MRVIAPTATDQERFKLPPLPKQFKLHPHAPVAMADQLTPAQCVLLAVHFASESNIKALHKFTPSRQDAFDPELVLRILLTYLPEGLDPAVYTTYVGEVSSRVYLEQQADLEIDISPVKDIADHVAQKRVKKLPLLELVPPEFPPHAPQDELTRFLCHRAYRIDEEAGLLSLVPGLVTPFLDRSEYVRTWFICVVLPLLRFGYEYYPGNDTPIPVKTFERIEGAKGIDILLSKATYTPHEITSPTDSEGTVGRDLRGLVGPWMYGHSERKRRRLYRDGKSDSTSTTEPRRISLTGVTEQDKTGHDWEYAYTWMVHQATKNFPLITNAIEEWDGPGDVDLGGYGDGLGYLDDDTQIKLERQYAQAAFASCYAVEADTAETIDGAHGILVRLASLLDFEPPPDLAASVEQLPKIDRHAKLLHESNSHIFLEPDVLLKPEHPLTTPKMETYMLLQMLVYSAYQLAGLGYSVSIVNVAKLRFFSDEDEQMALFMKILHGLSARGKRDSEQWVSDRSKLLWLWDWGIDSDEGALRGSGVFGNIERSTFEKEILRALIGTSSFSLVTEHYITHRRPHSRLASEDVEKVILDQAMQHYDSASNGNRTRGSMKKAHDIITTFRPHFPTSQAFVRAAALIAATHALSFYSLTLQHGVPFQPVNIRASADPLALLPKVLEQNAKAYTKLDDLVGIGRNLVSAGLPQQGREQAEGEPIPSIEEKESKEAEVRKLRSAERRVIAMCIDAALADDDFETAYSYVVNRLAPDTSHFTPSPSPSSNPTDPTTTSPTLSRDGNGATDPDPSYLAAFTAGSHRSPSPPTTQPAQLRRLEQRTELLSLALLLAPSPKLAEILNVWRRVEEETTSLLAAEESDAREFDDRAARRVVPMPGNFEYGGGRFGESEGGMGEAGVRREIGRFGAGGKGGEGEEEAPMGLFDVARGAARAFGRSAFPLRGAGAGVGAKGVERGGAEGEEVDGGAGGGGGESAQSSFRTRTFSQGSAEGERVRKRDFVASAVTGGLASGIGWVLGATPVDRGAQ</sequence>
<reference evidence="1" key="1">
    <citation type="submission" date="2024-02" db="EMBL/GenBank/DDBJ databases">
        <title>Metagenome Assembled Genome of Zalaria obscura JY119.</title>
        <authorList>
            <person name="Vighnesh L."/>
            <person name="Jagadeeshwari U."/>
            <person name="Venkata Ramana C."/>
            <person name="Sasikala C."/>
        </authorList>
    </citation>
    <scope>NUCLEOTIDE SEQUENCE</scope>
    <source>
        <strain evidence="1">JY119</strain>
    </source>
</reference>
<dbReference type="Proteomes" id="UP001320706">
    <property type="component" value="Unassembled WGS sequence"/>
</dbReference>
<evidence type="ECO:0000313" key="2">
    <source>
        <dbReference type="Proteomes" id="UP001320706"/>
    </source>
</evidence>
<evidence type="ECO:0000313" key="1">
    <source>
        <dbReference type="EMBL" id="KAK8211474.1"/>
    </source>
</evidence>
<proteinExistence type="predicted"/>
<protein>
    <submittedName>
        <fullName evidence="1">Uncharacterized protein</fullName>
    </submittedName>
</protein>
<gene>
    <name evidence="1" type="ORF">M8818_003127</name>
</gene>
<name>A0ACC3SFH5_9PEZI</name>
<organism evidence="1 2">
    <name type="scientific">Zalaria obscura</name>
    <dbReference type="NCBI Taxonomy" id="2024903"/>
    <lineage>
        <taxon>Eukaryota</taxon>
        <taxon>Fungi</taxon>
        <taxon>Dikarya</taxon>
        <taxon>Ascomycota</taxon>
        <taxon>Pezizomycotina</taxon>
        <taxon>Dothideomycetes</taxon>
        <taxon>Dothideomycetidae</taxon>
        <taxon>Dothideales</taxon>
        <taxon>Zalariaceae</taxon>
        <taxon>Zalaria</taxon>
    </lineage>
</organism>
<dbReference type="EMBL" id="JAMKPW020000013">
    <property type="protein sequence ID" value="KAK8211474.1"/>
    <property type="molecule type" value="Genomic_DNA"/>
</dbReference>
<keyword evidence="2" id="KW-1185">Reference proteome</keyword>